<dbReference type="EMBL" id="CM001748">
    <property type="protein sequence ID" value="KJB61092.1"/>
    <property type="molecule type" value="Genomic_DNA"/>
</dbReference>
<dbReference type="OMA" id="VNCRSED"/>
<comment type="subcellular location">
    <subcellularLocation>
        <location evidence="1 6">Secreted</location>
    </subcellularLocation>
</comment>
<keyword evidence="3 6" id="KW-0713">Self-incompatibility</keyword>
<keyword evidence="4 6" id="KW-0964">Secreted</keyword>
<dbReference type="Pfam" id="PF05938">
    <property type="entry name" value="Self-incomp_S1"/>
    <property type="match status" value="1"/>
</dbReference>
<dbReference type="GO" id="GO:0005576">
    <property type="term" value="C:extracellular region"/>
    <property type="evidence" value="ECO:0007669"/>
    <property type="project" value="UniProtKB-SubCell"/>
</dbReference>
<dbReference type="eggNOG" id="ENOG502S7CQ">
    <property type="taxonomic scope" value="Eukaryota"/>
</dbReference>
<feature type="transmembrane region" description="Helical" evidence="7">
    <location>
        <begin position="27"/>
        <end position="46"/>
    </location>
</feature>
<dbReference type="Gramene" id="KJB61092">
    <property type="protein sequence ID" value="KJB61092"/>
    <property type="gene ID" value="B456_009G340300"/>
</dbReference>
<protein>
    <recommendedName>
        <fullName evidence="6">S-protein homolog</fullName>
    </recommendedName>
</protein>
<evidence type="ECO:0000256" key="7">
    <source>
        <dbReference type="SAM" id="Phobius"/>
    </source>
</evidence>
<sequence>MRAACFTSRSCMLFCRSSTANMNPLPINWLLSLTLVFVVSEVGLLLHKTDVLIYNDLDGGTDLTLHCKSKNNDLGIQHLAYRNYFEFNFRPSFLGNTLFYCTMQWNGTMRWFDIYVEGRDVSRCIRCLLYERPDGPCLSNYEICYHWKSVA</sequence>
<proteinExistence type="inferred from homology"/>
<keyword evidence="7" id="KW-0472">Membrane</keyword>
<keyword evidence="5" id="KW-0732">Signal</keyword>
<accession>A0A0D2QSU5</accession>
<comment type="similarity">
    <text evidence="2 6">Belongs to the plant self-incompatibility (S1) protein family.</text>
</comment>
<evidence type="ECO:0000313" key="9">
    <source>
        <dbReference type="Proteomes" id="UP000032304"/>
    </source>
</evidence>
<evidence type="ECO:0000256" key="5">
    <source>
        <dbReference type="ARBA" id="ARBA00022729"/>
    </source>
</evidence>
<dbReference type="PANTHER" id="PTHR31232">
    <property type="match status" value="1"/>
</dbReference>
<evidence type="ECO:0000256" key="2">
    <source>
        <dbReference type="ARBA" id="ARBA00005581"/>
    </source>
</evidence>
<gene>
    <name evidence="8" type="ORF">B456_009G340300</name>
</gene>
<keyword evidence="7" id="KW-1133">Transmembrane helix</keyword>
<keyword evidence="9" id="KW-1185">Reference proteome</keyword>
<evidence type="ECO:0000256" key="1">
    <source>
        <dbReference type="ARBA" id="ARBA00004613"/>
    </source>
</evidence>
<organism evidence="8 9">
    <name type="scientific">Gossypium raimondii</name>
    <name type="common">Peruvian cotton</name>
    <name type="synonym">Gossypium klotzschianum subsp. raimondii</name>
    <dbReference type="NCBI Taxonomy" id="29730"/>
    <lineage>
        <taxon>Eukaryota</taxon>
        <taxon>Viridiplantae</taxon>
        <taxon>Streptophyta</taxon>
        <taxon>Embryophyta</taxon>
        <taxon>Tracheophyta</taxon>
        <taxon>Spermatophyta</taxon>
        <taxon>Magnoliopsida</taxon>
        <taxon>eudicotyledons</taxon>
        <taxon>Gunneridae</taxon>
        <taxon>Pentapetalae</taxon>
        <taxon>rosids</taxon>
        <taxon>malvids</taxon>
        <taxon>Malvales</taxon>
        <taxon>Malvaceae</taxon>
        <taxon>Malvoideae</taxon>
        <taxon>Gossypium</taxon>
    </lineage>
</organism>
<reference evidence="8 9" key="1">
    <citation type="journal article" date="2012" name="Nature">
        <title>Repeated polyploidization of Gossypium genomes and the evolution of spinnable cotton fibres.</title>
        <authorList>
            <person name="Paterson A.H."/>
            <person name="Wendel J.F."/>
            <person name="Gundlach H."/>
            <person name="Guo H."/>
            <person name="Jenkins J."/>
            <person name="Jin D."/>
            <person name="Llewellyn D."/>
            <person name="Showmaker K.C."/>
            <person name="Shu S."/>
            <person name="Udall J."/>
            <person name="Yoo M.J."/>
            <person name="Byers R."/>
            <person name="Chen W."/>
            <person name="Doron-Faigenboim A."/>
            <person name="Duke M.V."/>
            <person name="Gong L."/>
            <person name="Grimwood J."/>
            <person name="Grover C."/>
            <person name="Grupp K."/>
            <person name="Hu G."/>
            <person name="Lee T.H."/>
            <person name="Li J."/>
            <person name="Lin L."/>
            <person name="Liu T."/>
            <person name="Marler B.S."/>
            <person name="Page J.T."/>
            <person name="Roberts A.W."/>
            <person name="Romanel E."/>
            <person name="Sanders W.S."/>
            <person name="Szadkowski E."/>
            <person name="Tan X."/>
            <person name="Tang H."/>
            <person name="Xu C."/>
            <person name="Wang J."/>
            <person name="Wang Z."/>
            <person name="Zhang D."/>
            <person name="Zhang L."/>
            <person name="Ashrafi H."/>
            <person name="Bedon F."/>
            <person name="Bowers J.E."/>
            <person name="Brubaker C.L."/>
            <person name="Chee P.W."/>
            <person name="Das S."/>
            <person name="Gingle A.R."/>
            <person name="Haigler C.H."/>
            <person name="Harker D."/>
            <person name="Hoffmann L.V."/>
            <person name="Hovav R."/>
            <person name="Jones D.C."/>
            <person name="Lemke C."/>
            <person name="Mansoor S."/>
            <person name="ur Rahman M."/>
            <person name="Rainville L.N."/>
            <person name="Rambani A."/>
            <person name="Reddy U.K."/>
            <person name="Rong J.K."/>
            <person name="Saranga Y."/>
            <person name="Scheffler B.E."/>
            <person name="Scheffler J.A."/>
            <person name="Stelly D.M."/>
            <person name="Triplett B.A."/>
            <person name="Van Deynze A."/>
            <person name="Vaslin M.F."/>
            <person name="Waghmare V.N."/>
            <person name="Walford S.A."/>
            <person name="Wright R.J."/>
            <person name="Zaki E.A."/>
            <person name="Zhang T."/>
            <person name="Dennis E.S."/>
            <person name="Mayer K.F."/>
            <person name="Peterson D.G."/>
            <person name="Rokhsar D.S."/>
            <person name="Wang X."/>
            <person name="Schmutz J."/>
        </authorList>
    </citation>
    <scope>NUCLEOTIDE SEQUENCE [LARGE SCALE GENOMIC DNA]</scope>
</reference>
<evidence type="ECO:0000256" key="4">
    <source>
        <dbReference type="ARBA" id="ARBA00022525"/>
    </source>
</evidence>
<evidence type="ECO:0000256" key="3">
    <source>
        <dbReference type="ARBA" id="ARBA00022471"/>
    </source>
</evidence>
<dbReference type="PANTHER" id="PTHR31232:SF43">
    <property type="entry name" value="S-PROTEIN HOMOLOG 29-RELATED"/>
    <property type="match status" value="1"/>
</dbReference>
<dbReference type="Proteomes" id="UP000032304">
    <property type="component" value="Chromosome 9"/>
</dbReference>
<keyword evidence="7" id="KW-0812">Transmembrane</keyword>
<dbReference type="GO" id="GO:0060320">
    <property type="term" value="P:rejection of self pollen"/>
    <property type="evidence" value="ECO:0007669"/>
    <property type="project" value="UniProtKB-KW"/>
</dbReference>
<dbReference type="InterPro" id="IPR010264">
    <property type="entry name" value="Self-incomp_S1"/>
</dbReference>
<name>A0A0D2QSU5_GOSRA</name>
<evidence type="ECO:0000256" key="6">
    <source>
        <dbReference type="RuleBase" id="RU367044"/>
    </source>
</evidence>
<dbReference type="AlphaFoldDB" id="A0A0D2QSU5"/>
<evidence type="ECO:0000313" key="8">
    <source>
        <dbReference type="EMBL" id="KJB61092.1"/>
    </source>
</evidence>